<name>R7S4H7_PUNST</name>
<dbReference type="AlphaFoldDB" id="R7S4H7"/>
<evidence type="ECO:0000313" key="1">
    <source>
        <dbReference type="EMBL" id="EIN04151.1"/>
    </source>
</evidence>
<protein>
    <submittedName>
        <fullName evidence="1">Uncharacterized protein</fullName>
    </submittedName>
</protein>
<keyword evidence="2" id="KW-1185">Reference proteome</keyword>
<evidence type="ECO:0000313" key="2">
    <source>
        <dbReference type="Proteomes" id="UP000054196"/>
    </source>
</evidence>
<dbReference type="Proteomes" id="UP000054196">
    <property type="component" value="Unassembled WGS sequence"/>
</dbReference>
<dbReference type="HOGENOM" id="CLU_537638_0_0_1"/>
<dbReference type="RefSeq" id="XP_007388622.1">
    <property type="nucleotide sequence ID" value="XM_007388560.1"/>
</dbReference>
<organism evidence="1 2">
    <name type="scientific">Punctularia strigosozonata (strain HHB-11173)</name>
    <name type="common">White-rot fungus</name>
    <dbReference type="NCBI Taxonomy" id="741275"/>
    <lineage>
        <taxon>Eukaryota</taxon>
        <taxon>Fungi</taxon>
        <taxon>Dikarya</taxon>
        <taxon>Basidiomycota</taxon>
        <taxon>Agaricomycotina</taxon>
        <taxon>Agaricomycetes</taxon>
        <taxon>Corticiales</taxon>
        <taxon>Punctulariaceae</taxon>
        <taxon>Punctularia</taxon>
    </lineage>
</organism>
<dbReference type="GeneID" id="18882909"/>
<dbReference type="EMBL" id="JH687556">
    <property type="protein sequence ID" value="EIN04151.1"/>
    <property type="molecule type" value="Genomic_DNA"/>
</dbReference>
<gene>
    <name evidence="1" type="ORF">PUNSTDRAFT_47674</name>
</gene>
<dbReference type="KEGG" id="psq:PUNSTDRAFT_47674"/>
<sequence length="507" mass="58090">MPSTWVLRDVLNVRHRSPEDLDSDSGALDWIHAYTFHEGMRDSILAECLSDIPSDKRARVVVKLVATASGYRFDELLRHIRLTGSAPQLSELKARIHMELLLAAYTDSCPCVDPKCGKMRHWKNHYPSPEKVGFIYAIETKAFDTAISATFRLLETINPDDNSHLTKENPDLQTHFFNNVNVYVLDRLERCISGHDAWRCPAQWIVFALSVPSVPHYFALTFRSVVLMQIYDPSEDVRMKLAIEKASVPLYLWDQEFHELSARALTVLALTVLTLHNVLKAMSPRSRYQSTPPDPDLIEKAPDNASEQRPMFEEGWLAGSPSTNAIYSTIANAYAALKHIVTIPVPGVDVVDDGVTSSIEFERHITDGMHYMLELRAEDLLLWIEDAPSLLNEFFARIDRYLKYRLREHALDPDSSTWRLPAAWMRFVIGMRFVPMDFSFTTSVIIHQRMFEQFESMDSEADTGTIFGPPVPLYMWDVDHEMFEQIFPEEDHKDGDLCSTQVTQEYV</sequence>
<proteinExistence type="predicted"/>
<accession>R7S4H7</accession>
<reference evidence="2" key="1">
    <citation type="journal article" date="2012" name="Science">
        <title>The Paleozoic origin of enzymatic lignin decomposition reconstructed from 31 fungal genomes.</title>
        <authorList>
            <person name="Floudas D."/>
            <person name="Binder M."/>
            <person name="Riley R."/>
            <person name="Barry K."/>
            <person name="Blanchette R.A."/>
            <person name="Henrissat B."/>
            <person name="Martinez A.T."/>
            <person name="Otillar R."/>
            <person name="Spatafora J.W."/>
            <person name="Yadav J.S."/>
            <person name="Aerts A."/>
            <person name="Benoit I."/>
            <person name="Boyd A."/>
            <person name="Carlson A."/>
            <person name="Copeland A."/>
            <person name="Coutinho P.M."/>
            <person name="de Vries R.P."/>
            <person name="Ferreira P."/>
            <person name="Findley K."/>
            <person name="Foster B."/>
            <person name="Gaskell J."/>
            <person name="Glotzer D."/>
            <person name="Gorecki P."/>
            <person name="Heitman J."/>
            <person name="Hesse C."/>
            <person name="Hori C."/>
            <person name="Igarashi K."/>
            <person name="Jurgens J.A."/>
            <person name="Kallen N."/>
            <person name="Kersten P."/>
            <person name="Kohler A."/>
            <person name="Kuees U."/>
            <person name="Kumar T.K.A."/>
            <person name="Kuo A."/>
            <person name="LaButti K."/>
            <person name="Larrondo L.F."/>
            <person name="Lindquist E."/>
            <person name="Ling A."/>
            <person name="Lombard V."/>
            <person name="Lucas S."/>
            <person name="Lundell T."/>
            <person name="Martin R."/>
            <person name="McLaughlin D.J."/>
            <person name="Morgenstern I."/>
            <person name="Morin E."/>
            <person name="Murat C."/>
            <person name="Nagy L.G."/>
            <person name="Nolan M."/>
            <person name="Ohm R.A."/>
            <person name="Patyshakuliyeva A."/>
            <person name="Rokas A."/>
            <person name="Ruiz-Duenas F.J."/>
            <person name="Sabat G."/>
            <person name="Salamov A."/>
            <person name="Samejima M."/>
            <person name="Schmutz J."/>
            <person name="Slot J.C."/>
            <person name="St John F."/>
            <person name="Stenlid J."/>
            <person name="Sun H."/>
            <person name="Sun S."/>
            <person name="Syed K."/>
            <person name="Tsang A."/>
            <person name="Wiebenga A."/>
            <person name="Young D."/>
            <person name="Pisabarro A."/>
            <person name="Eastwood D.C."/>
            <person name="Martin F."/>
            <person name="Cullen D."/>
            <person name="Grigoriev I.V."/>
            <person name="Hibbett D.S."/>
        </authorList>
    </citation>
    <scope>NUCLEOTIDE SEQUENCE [LARGE SCALE GENOMIC DNA]</scope>
    <source>
        <strain evidence="2">HHB-11173 SS5</strain>
    </source>
</reference>